<organism evidence="1 2">
    <name type="scientific">Flavobacterium magnum</name>
    <dbReference type="NCBI Taxonomy" id="2162713"/>
    <lineage>
        <taxon>Bacteria</taxon>
        <taxon>Pseudomonadati</taxon>
        <taxon>Bacteroidota</taxon>
        <taxon>Flavobacteriia</taxon>
        <taxon>Flavobacteriales</taxon>
        <taxon>Flavobacteriaceae</taxon>
        <taxon>Flavobacterium</taxon>
    </lineage>
</organism>
<gene>
    <name evidence="1" type="ORF">HYN48_03715</name>
</gene>
<dbReference type="Gene3D" id="2.60.40.1120">
    <property type="entry name" value="Carboxypeptidase-like, regulatory domain"/>
    <property type="match status" value="1"/>
</dbReference>
<dbReference type="Proteomes" id="UP000244193">
    <property type="component" value="Chromosome"/>
</dbReference>
<dbReference type="Pfam" id="PF13715">
    <property type="entry name" value="CarbopepD_reg_2"/>
    <property type="match status" value="1"/>
</dbReference>
<proteinExistence type="predicted"/>
<sequence length="284" mass="31747">MLFLNFSAFGQIRGVVKDSISGQPVPYVNIWIENGNIGATSEEDGSFAITATRADKLVFSAVGYKSKKVAAANIAMVKMQELVQQLDEVRISVKTPEATRTIEIGGSKQIAHTYISGATPWIYAKFFPSDSLYSDTPFIKNAIVFTKSNIRNATFKLRIFSVNDEGFPGNDMIDEDIIVTVKKGSEKNTIDLTKFHLTMPDNGIFIGYEWMIIEKNKYVMKYKTLEGKMEQFDTYAPVIVCNPVDAANTFHFIGGKWYKRQSSKSRTNDDGKITEPAINLTLTN</sequence>
<dbReference type="SUPFAM" id="SSF49464">
    <property type="entry name" value="Carboxypeptidase regulatory domain-like"/>
    <property type="match status" value="1"/>
</dbReference>
<evidence type="ECO:0000313" key="1">
    <source>
        <dbReference type="EMBL" id="AWA29266.1"/>
    </source>
</evidence>
<evidence type="ECO:0000313" key="2">
    <source>
        <dbReference type="Proteomes" id="UP000244193"/>
    </source>
</evidence>
<dbReference type="AlphaFoldDB" id="A0A2S0RC58"/>
<protein>
    <recommendedName>
        <fullName evidence="3">Carboxypeptidase-like regulatory domain-containing protein</fullName>
    </recommendedName>
</protein>
<accession>A0A2S0RC58</accession>
<reference evidence="1 2" key="1">
    <citation type="submission" date="2018-04" db="EMBL/GenBank/DDBJ databases">
        <title>Genome sequencing of Flavobacterium sp. HYN0048.</title>
        <authorList>
            <person name="Yi H."/>
            <person name="Baek C."/>
        </authorList>
    </citation>
    <scope>NUCLEOTIDE SEQUENCE [LARGE SCALE GENOMIC DNA]</scope>
    <source>
        <strain evidence="1 2">HYN0048</strain>
    </source>
</reference>
<evidence type="ECO:0008006" key="3">
    <source>
        <dbReference type="Google" id="ProtNLM"/>
    </source>
</evidence>
<dbReference type="InterPro" id="IPR008969">
    <property type="entry name" value="CarboxyPept-like_regulatory"/>
</dbReference>
<dbReference type="KEGG" id="fmg:HYN48_03715"/>
<dbReference type="EMBL" id="CP028811">
    <property type="protein sequence ID" value="AWA29266.1"/>
    <property type="molecule type" value="Genomic_DNA"/>
</dbReference>
<keyword evidence="2" id="KW-1185">Reference proteome</keyword>
<name>A0A2S0RC58_9FLAO</name>